<gene>
    <name evidence="2" type="ORF">OLX77_05510</name>
</gene>
<evidence type="ECO:0000313" key="3">
    <source>
        <dbReference type="Proteomes" id="UP001154240"/>
    </source>
</evidence>
<feature type="region of interest" description="Disordered" evidence="1">
    <location>
        <begin position="1"/>
        <end position="24"/>
    </location>
</feature>
<name>A0A9X4MFD1_9BACT</name>
<dbReference type="EMBL" id="JAPHEH010000001">
    <property type="protein sequence ID" value="MDG4475617.1"/>
    <property type="molecule type" value="Genomic_DNA"/>
</dbReference>
<evidence type="ECO:0000256" key="1">
    <source>
        <dbReference type="SAM" id="MobiDB-lite"/>
    </source>
</evidence>
<protein>
    <submittedName>
        <fullName evidence="2">Uncharacterized protein</fullName>
    </submittedName>
</protein>
<feature type="compositionally biased region" description="Polar residues" evidence="1">
    <location>
        <begin position="1"/>
        <end position="10"/>
    </location>
</feature>
<reference evidence="2" key="1">
    <citation type="journal article" date="2022" name="bioRxiv">
        <title>Thiovibrio frasassiensisgen. nov., sp. nov., an autotrophic, elemental sulfur disproportionating bacterium isolated from sulfidic karst sediment, and proposal of Thiovibrionaceae fam. nov.</title>
        <authorList>
            <person name="Aronson H."/>
            <person name="Thomas C."/>
            <person name="Bhattacharyya M."/>
            <person name="Eckstein S."/>
            <person name="Jensen S."/>
            <person name="Barco R."/>
            <person name="Macalady J."/>
            <person name="Amend J."/>
        </authorList>
    </citation>
    <scope>NUCLEOTIDE SEQUENCE</scope>
    <source>
        <strain evidence="2">RS19-109</strain>
    </source>
</reference>
<organism evidence="2 3">
    <name type="scientific">Thiovibrio frasassiensis</name>
    <dbReference type="NCBI Taxonomy" id="2984131"/>
    <lineage>
        <taxon>Bacteria</taxon>
        <taxon>Pseudomonadati</taxon>
        <taxon>Thermodesulfobacteriota</taxon>
        <taxon>Desulfobulbia</taxon>
        <taxon>Desulfobulbales</taxon>
        <taxon>Thiovibrionaceae</taxon>
        <taxon>Thiovibrio</taxon>
    </lineage>
</organism>
<keyword evidence="3" id="KW-1185">Reference proteome</keyword>
<accession>A0A9X4MFD1</accession>
<evidence type="ECO:0000313" key="2">
    <source>
        <dbReference type="EMBL" id="MDG4475617.1"/>
    </source>
</evidence>
<comment type="caution">
    <text evidence="2">The sequence shown here is derived from an EMBL/GenBank/DDBJ whole genome shotgun (WGS) entry which is preliminary data.</text>
</comment>
<dbReference type="RefSeq" id="WP_307632590.1">
    <property type="nucleotide sequence ID" value="NZ_JAPHEH010000001.1"/>
</dbReference>
<sequence>MGQDSNQHPDSPNRGAGDPDHGTSEQLTLLVDRDLFRAFQRCTWIIVHDTGRPRIEIMNEMVRDFLIKHGC</sequence>
<dbReference type="Proteomes" id="UP001154240">
    <property type="component" value="Unassembled WGS sequence"/>
</dbReference>
<proteinExistence type="predicted"/>
<dbReference type="AlphaFoldDB" id="A0A9X4MFD1"/>
<reference evidence="2" key="2">
    <citation type="submission" date="2022-10" db="EMBL/GenBank/DDBJ databases">
        <authorList>
            <person name="Aronson H.S."/>
        </authorList>
    </citation>
    <scope>NUCLEOTIDE SEQUENCE</scope>
    <source>
        <strain evidence="2">RS19-109</strain>
    </source>
</reference>